<dbReference type="EnsemblMetazoa" id="CJA38766.1">
    <property type="protein sequence ID" value="CJA38766.1"/>
    <property type="gene ID" value="WBGene00214613"/>
</dbReference>
<dbReference type="Proteomes" id="UP000005237">
    <property type="component" value="Unassembled WGS sequence"/>
</dbReference>
<name>A0A8R1IV70_CAEJA</name>
<evidence type="ECO:0000313" key="2">
    <source>
        <dbReference type="Proteomes" id="UP000005237"/>
    </source>
</evidence>
<proteinExistence type="predicted"/>
<reference evidence="1" key="2">
    <citation type="submission" date="2022-06" db="UniProtKB">
        <authorList>
            <consortium name="EnsemblMetazoa"/>
        </authorList>
    </citation>
    <scope>IDENTIFICATION</scope>
    <source>
        <strain evidence="1">DF5081</strain>
    </source>
</reference>
<reference evidence="2" key="1">
    <citation type="submission" date="2010-08" db="EMBL/GenBank/DDBJ databases">
        <authorList>
            <consortium name="Caenorhabditis japonica Sequencing Consortium"/>
            <person name="Wilson R.K."/>
        </authorList>
    </citation>
    <scope>NUCLEOTIDE SEQUENCE [LARGE SCALE GENOMIC DNA]</scope>
    <source>
        <strain evidence="2">DF5081</strain>
    </source>
</reference>
<dbReference type="AlphaFoldDB" id="A0A8R1IV70"/>
<protein>
    <submittedName>
        <fullName evidence="1">Uncharacterized protein</fullName>
    </submittedName>
</protein>
<organism evidence="1 2">
    <name type="scientific">Caenorhabditis japonica</name>
    <dbReference type="NCBI Taxonomy" id="281687"/>
    <lineage>
        <taxon>Eukaryota</taxon>
        <taxon>Metazoa</taxon>
        <taxon>Ecdysozoa</taxon>
        <taxon>Nematoda</taxon>
        <taxon>Chromadorea</taxon>
        <taxon>Rhabditida</taxon>
        <taxon>Rhabditina</taxon>
        <taxon>Rhabditomorpha</taxon>
        <taxon>Rhabditoidea</taxon>
        <taxon>Rhabditidae</taxon>
        <taxon>Peloderinae</taxon>
        <taxon>Caenorhabditis</taxon>
    </lineage>
</organism>
<sequence length="77" mass="8432">MKLKCVGLGRSVRFRHHRQPKIAGELCGTVPRSLPPELPTHRSEFFNPILCNTSVDGGYTFSCGPTTHGSSYACRGI</sequence>
<evidence type="ECO:0000313" key="1">
    <source>
        <dbReference type="EnsemblMetazoa" id="CJA38766.1"/>
    </source>
</evidence>
<accession>A0A8R1IV70</accession>
<keyword evidence="2" id="KW-1185">Reference proteome</keyword>